<feature type="region of interest" description="Disordered" evidence="1">
    <location>
        <begin position="171"/>
        <end position="205"/>
    </location>
</feature>
<name>A0A176WNE7_MARPO</name>
<protein>
    <submittedName>
        <fullName evidence="2">Uncharacterized protein</fullName>
    </submittedName>
</protein>
<dbReference type="Proteomes" id="UP000077202">
    <property type="component" value="Unassembled WGS sequence"/>
</dbReference>
<evidence type="ECO:0000256" key="1">
    <source>
        <dbReference type="SAM" id="MobiDB-lite"/>
    </source>
</evidence>
<reference evidence="2" key="1">
    <citation type="submission" date="2016-03" db="EMBL/GenBank/DDBJ databases">
        <title>Mechanisms controlling the formation of the plant cell surface in tip-growing cells are functionally conserved among land plants.</title>
        <authorList>
            <person name="Honkanen S."/>
            <person name="Jones V.A."/>
            <person name="Morieri G."/>
            <person name="Champion C."/>
            <person name="Hetherington A.J."/>
            <person name="Kelly S."/>
            <person name="Saint-Marcoux D."/>
            <person name="Proust H."/>
            <person name="Prescott H."/>
            <person name="Dolan L."/>
        </authorList>
    </citation>
    <scope>NUCLEOTIDE SEQUENCE [LARGE SCALE GENOMIC DNA]</scope>
    <source>
        <tissue evidence="2">Whole gametophyte</tissue>
    </source>
</reference>
<proteinExistence type="predicted"/>
<keyword evidence="3" id="KW-1185">Reference proteome</keyword>
<feature type="region of interest" description="Disordered" evidence="1">
    <location>
        <begin position="83"/>
        <end position="115"/>
    </location>
</feature>
<sequence>MVADNEIIRRITHRRGPVAAAAGLVKKDVGIVLPDLGDQRQSGIGGGHARFAVDMIVHGLSSRNAIAAQAMSWMKSITIARKTPETKDDEGASLGDDPGGQQKHCRQVDQGPGNRILRPLAQKRQRERQDYPDDGQRSIAEEHFDERLVFIRHHGISRLSDTDGVSNIPFPMISRPVDRRESRAGASRPLPGHRLSQKKPSFFGL</sequence>
<comment type="caution">
    <text evidence="2">The sequence shown here is derived from an EMBL/GenBank/DDBJ whole genome shotgun (WGS) entry which is preliminary data.</text>
</comment>
<evidence type="ECO:0000313" key="2">
    <source>
        <dbReference type="EMBL" id="OAE33776.1"/>
    </source>
</evidence>
<organism evidence="2 3">
    <name type="scientific">Marchantia polymorpha subsp. ruderalis</name>
    <dbReference type="NCBI Taxonomy" id="1480154"/>
    <lineage>
        <taxon>Eukaryota</taxon>
        <taxon>Viridiplantae</taxon>
        <taxon>Streptophyta</taxon>
        <taxon>Embryophyta</taxon>
        <taxon>Marchantiophyta</taxon>
        <taxon>Marchantiopsida</taxon>
        <taxon>Marchantiidae</taxon>
        <taxon>Marchantiales</taxon>
        <taxon>Marchantiaceae</taxon>
        <taxon>Marchantia</taxon>
    </lineage>
</organism>
<dbReference type="EMBL" id="LVLJ01000528">
    <property type="protein sequence ID" value="OAE33776.1"/>
    <property type="molecule type" value="Genomic_DNA"/>
</dbReference>
<evidence type="ECO:0000313" key="3">
    <source>
        <dbReference type="Proteomes" id="UP000077202"/>
    </source>
</evidence>
<accession>A0A176WNE7</accession>
<dbReference type="AlphaFoldDB" id="A0A176WNE7"/>
<gene>
    <name evidence="2" type="ORF">AXG93_1552s1000</name>
</gene>